<evidence type="ECO:0000256" key="1">
    <source>
        <dbReference type="SAM" id="MobiDB-lite"/>
    </source>
</evidence>
<evidence type="ECO:0000313" key="3">
    <source>
        <dbReference type="Proteomes" id="UP000649617"/>
    </source>
</evidence>
<organism evidence="2 3">
    <name type="scientific">Symbiodinium pilosum</name>
    <name type="common">Dinoflagellate</name>
    <dbReference type="NCBI Taxonomy" id="2952"/>
    <lineage>
        <taxon>Eukaryota</taxon>
        <taxon>Sar</taxon>
        <taxon>Alveolata</taxon>
        <taxon>Dinophyceae</taxon>
        <taxon>Suessiales</taxon>
        <taxon>Symbiodiniaceae</taxon>
        <taxon>Symbiodinium</taxon>
    </lineage>
</organism>
<protein>
    <submittedName>
        <fullName evidence="2">Uncharacterized protein</fullName>
    </submittedName>
</protein>
<feature type="region of interest" description="Disordered" evidence="1">
    <location>
        <begin position="1"/>
        <end position="22"/>
    </location>
</feature>
<sequence>SGRPTSKRPQHRARVSRMPSTTPCSRHWIKYMHRSSKQIKGLPTLLRWLDEWLTLYSSAASC</sequence>
<comment type="caution">
    <text evidence="2">The sequence shown here is derived from an EMBL/GenBank/DDBJ whole genome shotgun (WGS) entry which is preliminary data.</text>
</comment>
<proteinExistence type="predicted"/>
<evidence type="ECO:0000313" key="2">
    <source>
        <dbReference type="EMBL" id="CAE7664266.1"/>
    </source>
</evidence>
<dbReference type="EMBL" id="CAJNIZ010043618">
    <property type="protein sequence ID" value="CAE7664266.1"/>
    <property type="molecule type" value="Genomic_DNA"/>
</dbReference>
<feature type="non-terminal residue" evidence="2">
    <location>
        <position position="1"/>
    </location>
</feature>
<dbReference type="AlphaFoldDB" id="A0A812W3T7"/>
<feature type="compositionally biased region" description="Basic residues" evidence="1">
    <location>
        <begin position="1"/>
        <end position="15"/>
    </location>
</feature>
<dbReference type="Proteomes" id="UP000649617">
    <property type="component" value="Unassembled WGS sequence"/>
</dbReference>
<feature type="non-terminal residue" evidence="2">
    <location>
        <position position="62"/>
    </location>
</feature>
<accession>A0A812W3T7</accession>
<gene>
    <name evidence="2" type="ORF">SPIL2461_LOCUS18132</name>
</gene>
<keyword evidence="3" id="KW-1185">Reference proteome</keyword>
<name>A0A812W3T7_SYMPI</name>
<reference evidence="2" key="1">
    <citation type="submission" date="2021-02" db="EMBL/GenBank/DDBJ databases">
        <authorList>
            <person name="Dougan E. K."/>
            <person name="Rhodes N."/>
            <person name="Thang M."/>
            <person name="Chan C."/>
        </authorList>
    </citation>
    <scope>NUCLEOTIDE SEQUENCE</scope>
</reference>